<proteinExistence type="inferred from homology"/>
<comment type="caution">
    <text evidence="7">The sequence shown here is derived from an EMBL/GenBank/DDBJ whole genome shotgun (WGS) entry which is preliminary data.</text>
</comment>
<evidence type="ECO:0000313" key="7">
    <source>
        <dbReference type="EMBL" id="MDI1490465.1"/>
    </source>
</evidence>
<feature type="domain" description="FAD-binding" evidence="6">
    <location>
        <begin position="108"/>
        <end position="203"/>
    </location>
</feature>
<dbReference type="InterPro" id="IPR050493">
    <property type="entry name" value="FAD-dep_Monooxygenase_BioMet"/>
</dbReference>
<accession>A0AA43QPZ6</accession>
<dbReference type="Proteomes" id="UP001161017">
    <property type="component" value="Unassembled WGS sequence"/>
</dbReference>
<keyword evidence="5" id="KW-0503">Monooxygenase</keyword>
<dbReference type="EMBL" id="JAPUFD010000012">
    <property type="protein sequence ID" value="MDI1490465.1"/>
    <property type="molecule type" value="Genomic_DNA"/>
</dbReference>
<dbReference type="AlphaFoldDB" id="A0AA43QPZ6"/>
<protein>
    <recommendedName>
        <fullName evidence="6">FAD-binding domain-containing protein</fullName>
    </recommendedName>
</protein>
<evidence type="ECO:0000256" key="2">
    <source>
        <dbReference type="ARBA" id="ARBA00022630"/>
    </source>
</evidence>
<organism evidence="7 8">
    <name type="scientific">Ramalina farinacea</name>
    <dbReference type="NCBI Taxonomy" id="258253"/>
    <lineage>
        <taxon>Eukaryota</taxon>
        <taxon>Fungi</taxon>
        <taxon>Dikarya</taxon>
        <taxon>Ascomycota</taxon>
        <taxon>Pezizomycotina</taxon>
        <taxon>Lecanoromycetes</taxon>
        <taxon>OSLEUM clade</taxon>
        <taxon>Lecanoromycetidae</taxon>
        <taxon>Lecanorales</taxon>
        <taxon>Lecanorineae</taxon>
        <taxon>Ramalinaceae</taxon>
        <taxon>Ramalina</taxon>
    </lineage>
</organism>
<dbReference type="Pfam" id="PF01494">
    <property type="entry name" value="FAD_binding_3"/>
    <property type="match status" value="1"/>
</dbReference>
<name>A0AA43QPZ6_9LECA</name>
<dbReference type="SUPFAM" id="SSF51905">
    <property type="entry name" value="FAD/NAD(P)-binding domain"/>
    <property type="match status" value="1"/>
</dbReference>
<dbReference type="PANTHER" id="PTHR13789:SF309">
    <property type="entry name" value="PUTATIVE (AFU_ORTHOLOGUE AFUA_6G14510)-RELATED"/>
    <property type="match status" value="1"/>
</dbReference>
<evidence type="ECO:0000256" key="5">
    <source>
        <dbReference type="ARBA" id="ARBA00023033"/>
    </source>
</evidence>
<keyword evidence="8" id="KW-1185">Reference proteome</keyword>
<dbReference type="GO" id="GO:0004497">
    <property type="term" value="F:monooxygenase activity"/>
    <property type="evidence" value="ECO:0007669"/>
    <property type="project" value="UniProtKB-KW"/>
</dbReference>
<evidence type="ECO:0000256" key="3">
    <source>
        <dbReference type="ARBA" id="ARBA00022827"/>
    </source>
</evidence>
<keyword evidence="2" id="KW-0285">Flavoprotein</keyword>
<keyword evidence="4" id="KW-0560">Oxidoreductase</keyword>
<keyword evidence="3" id="KW-0274">FAD</keyword>
<reference evidence="7" key="1">
    <citation type="journal article" date="2023" name="Genome Biol. Evol.">
        <title>First Whole Genome Sequence and Flow Cytometry Genome Size Data for the Lichen-Forming Fungus Ramalina farinacea (Ascomycota).</title>
        <authorList>
            <person name="Llewellyn T."/>
            <person name="Mian S."/>
            <person name="Hill R."/>
            <person name="Leitch I.J."/>
            <person name="Gaya E."/>
        </authorList>
    </citation>
    <scope>NUCLEOTIDE SEQUENCE</scope>
    <source>
        <strain evidence="7">LIQ254RAFAR</strain>
    </source>
</reference>
<evidence type="ECO:0000259" key="6">
    <source>
        <dbReference type="Pfam" id="PF01494"/>
    </source>
</evidence>
<evidence type="ECO:0000256" key="1">
    <source>
        <dbReference type="ARBA" id="ARBA00007992"/>
    </source>
</evidence>
<evidence type="ECO:0000313" key="8">
    <source>
        <dbReference type="Proteomes" id="UP001161017"/>
    </source>
</evidence>
<sequence>MGRSVIGIIGAAVSGPVLALQILSHPVLSKRFRPILFDQISAPQEPKKSDTHSDTGQIVHTAGAGVGLFPNGLFPLYELGLKDSLHAISWEMQRLSIWRGNLEGHHQFYNTSVNAGWAADLGTCTRVFERQRLQNMLLTRVRELGGQVCWGKKIESIEDFRDGCRGTVHFADGESTELDLLIGADGAWSAVRKYILRQRNPKSGQTRWAPKFTGVAGLYGISSSLDVPPNSDPSKLGDLREAYMVLLDRGNIGVLPLEDGKLAWTIHYPEMKAPERSTPIEIQDKPGLDLYESKMIPGVYSPGSTAELLHQHENIWHPTLGSFKPMFEAAERIIRSPLRLFVWEPEEIQWGNVAVIGDAARVLPPYAGQVLANALLNNPPPTSDPGNFKAALTEYAQTRVPRSKKVAKMASWTGVLSMGSNWWWRWIRDLGSRLPLGGDPKT</sequence>
<evidence type="ECO:0000256" key="4">
    <source>
        <dbReference type="ARBA" id="ARBA00023002"/>
    </source>
</evidence>
<gene>
    <name evidence="7" type="ORF">OHK93_001668</name>
</gene>
<dbReference type="PANTHER" id="PTHR13789">
    <property type="entry name" value="MONOOXYGENASE"/>
    <property type="match status" value="1"/>
</dbReference>
<dbReference type="InterPro" id="IPR036188">
    <property type="entry name" value="FAD/NAD-bd_sf"/>
</dbReference>
<dbReference type="InterPro" id="IPR002938">
    <property type="entry name" value="FAD-bd"/>
</dbReference>
<dbReference type="Gene3D" id="3.50.50.60">
    <property type="entry name" value="FAD/NAD(P)-binding domain"/>
    <property type="match status" value="1"/>
</dbReference>
<dbReference type="GO" id="GO:0071949">
    <property type="term" value="F:FAD binding"/>
    <property type="evidence" value="ECO:0007669"/>
    <property type="project" value="InterPro"/>
</dbReference>
<comment type="similarity">
    <text evidence="1">Belongs to the paxM FAD-dependent monooxygenase family.</text>
</comment>